<reference evidence="1 2" key="1">
    <citation type="journal article" date="2018" name="Sci. Rep.">
        <title>Genomic signatures of local adaptation to the degree of environmental predictability in rotifers.</title>
        <authorList>
            <person name="Franch-Gras L."/>
            <person name="Hahn C."/>
            <person name="Garcia-Roger E.M."/>
            <person name="Carmona M.J."/>
            <person name="Serra M."/>
            <person name="Gomez A."/>
        </authorList>
    </citation>
    <scope>NUCLEOTIDE SEQUENCE [LARGE SCALE GENOMIC DNA]</scope>
    <source>
        <strain evidence="1">HYR1</strain>
    </source>
</reference>
<keyword evidence="2" id="KW-1185">Reference proteome</keyword>
<evidence type="ECO:0000313" key="1">
    <source>
        <dbReference type="EMBL" id="RNA06453.1"/>
    </source>
</evidence>
<accession>A0A3M7Q555</accession>
<proteinExistence type="predicted"/>
<gene>
    <name evidence="1" type="ORF">BpHYR1_000384</name>
</gene>
<comment type="caution">
    <text evidence="1">The sequence shown here is derived from an EMBL/GenBank/DDBJ whole genome shotgun (WGS) entry which is preliminary data.</text>
</comment>
<sequence>MFISKYDSDLCTITNGPKPATQFFLSKKLKRKKKLIIESSKYLVVTKICFVNKMKKIFMMLKNNFKAQIFAEQVKVNKRFKTNTYWINFLITDFL</sequence>
<evidence type="ECO:0000313" key="2">
    <source>
        <dbReference type="Proteomes" id="UP000276133"/>
    </source>
</evidence>
<organism evidence="1 2">
    <name type="scientific">Brachionus plicatilis</name>
    <name type="common">Marine rotifer</name>
    <name type="synonym">Brachionus muelleri</name>
    <dbReference type="NCBI Taxonomy" id="10195"/>
    <lineage>
        <taxon>Eukaryota</taxon>
        <taxon>Metazoa</taxon>
        <taxon>Spiralia</taxon>
        <taxon>Gnathifera</taxon>
        <taxon>Rotifera</taxon>
        <taxon>Eurotatoria</taxon>
        <taxon>Monogononta</taxon>
        <taxon>Pseudotrocha</taxon>
        <taxon>Ploima</taxon>
        <taxon>Brachionidae</taxon>
        <taxon>Brachionus</taxon>
    </lineage>
</organism>
<dbReference type="EMBL" id="REGN01007389">
    <property type="protein sequence ID" value="RNA06453.1"/>
    <property type="molecule type" value="Genomic_DNA"/>
</dbReference>
<dbReference type="AlphaFoldDB" id="A0A3M7Q555"/>
<dbReference type="Proteomes" id="UP000276133">
    <property type="component" value="Unassembled WGS sequence"/>
</dbReference>
<name>A0A3M7Q555_BRAPC</name>
<protein>
    <submittedName>
        <fullName evidence="1">Uncharacterized protein</fullName>
    </submittedName>
</protein>